<dbReference type="PROSITE" id="PS50089">
    <property type="entry name" value="ZF_RING_2"/>
    <property type="match status" value="1"/>
</dbReference>
<feature type="domain" description="RING-type" evidence="2">
    <location>
        <begin position="19"/>
        <end position="62"/>
    </location>
</feature>
<evidence type="ECO:0000259" key="2">
    <source>
        <dbReference type="PROSITE" id="PS50089"/>
    </source>
</evidence>
<dbReference type="InterPro" id="IPR013083">
    <property type="entry name" value="Znf_RING/FYVE/PHD"/>
</dbReference>
<dbReference type="Proteomes" id="UP000030748">
    <property type="component" value="Unassembled WGS sequence"/>
</dbReference>
<dbReference type="Pfam" id="PF13639">
    <property type="entry name" value="zf-RING_2"/>
    <property type="match status" value="1"/>
</dbReference>
<dbReference type="PANTHER" id="PTHR47662:SF1">
    <property type="entry name" value="RING-TYPE DOMAIN-CONTAINING PROTEIN"/>
    <property type="match status" value="1"/>
</dbReference>
<keyword evidence="1" id="KW-0479">Metal-binding</keyword>
<dbReference type="EMBL" id="KI631018">
    <property type="protein sequence ID" value="EYU31056.1"/>
    <property type="molecule type" value="Genomic_DNA"/>
</dbReference>
<dbReference type="InterPro" id="IPR001841">
    <property type="entry name" value="Znf_RING"/>
</dbReference>
<keyword evidence="1" id="KW-0863">Zinc-finger</keyword>
<evidence type="ECO:0000313" key="3">
    <source>
        <dbReference type="EMBL" id="EYU31056.1"/>
    </source>
</evidence>
<protein>
    <recommendedName>
        <fullName evidence="2">RING-type domain-containing protein</fullName>
    </recommendedName>
</protein>
<dbReference type="AlphaFoldDB" id="A0A022QT21"/>
<evidence type="ECO:0000256" key="1">
    <source>
        <dbReference type="PROSITE-ProRule" id="PRU00175"/>
    </source>
</evidence>
<dbReference type="PANTHER" id="PTHR47662">
    <property type="entry name" value="RING-TYPE DOMAIN-CONTAINING PROTEIN"/>
    <property type="match status" value="1"/>
</dbReference>
<feature type="non-terminal residue" evidence="3">
    <location>
        <position position="69"/>
    </location>
</feature>
<dbReference type="SMART" id="SM00184">
    <property type="entry name" value="RING"/>
    <property type="match status" value="1"/>
</dbReference>
<evidence type="ECO:0000313" key="4">
    <source>
        <dbReference type="Proteomes" id="UP000030748"/>
    </source>
</evidence>
<proteinExistence type="predicted"/>
<keyword evidence="4" id="KW-1185">Reference proteome</keyword>
<sequence>MEDREPPGEGENSVEPTECRVCLSVYEEGNEVRKLKCKHTFHKDCLDTWLQQHHSATCSLCRRVTYKNI</sequence>
<gene>
    <name evidence="3" type="ORF">MIMGU_mgv1a021406mg</name>
</gene>
<name>A0A022QT21_ERYGU</name>
<dbReference type="Gene3D" id="3.30.40.10">
    <property type="entry name" value="Zinc/RING finger domain, C3HC4 (zinc finger)"/>
    <property type="match status" value="1"/>
</dbReference>
<reference evidence="3 4" key="1">
    <citation type="journal article" date="2013" name="Proc. Natl. Acad. Sci. U.S.A.">
        <title>Fine-scale variation in meiotic recombination in Mimulus inferred from population shotgun sequencing.</title>
        <authorList>
            <person name="Hellsten U."/>
            <person name="Wright K.M."/>
            <person name="Jenkins J."/>
            <person name="Shu S."/>
            <person name="Yuan Y."/>
            <person name="Wessler S.R."/>
            <person name="Schmutz J."/>
            <person name="Willis J.H."/>
            <person name="Rokhsar D.S."/>
        </authorList>
    </citation>
    <scope>NUCLEOTIDE SEQUENCE [LARGE SCALE GENOMIC DNA]</scope>
    <source>
        <strain evidence="4">cv. DUN x IM62</strain>
    </source>
</reference>
<organism evidence="3 4">
    <name type="scientific">Erythranthe guttata</name>
    <name type="common">Yellow monkey flower</name>
    <name type="synonym">Mimulus guttatus</name>
    <dbReference type="NCBI Taxonomy" id="4155"/>
    <lineage>
        <taxon>Eukaryota</taxon>
        <taxon>Viridiplantae</taxon>
        <taxon>Streptophyta</taxon>
        <taxon>Embryophyta</taxon>
        <taxon>Tracheophyta</taxon>
        <taxon>Spermatophyta</taxon>
        <taxon>Magnoliopsida</taxon>
        <taxon>eudicotyledons</taxon>
        <taxon>Gunneridae</taxon>
        <taxon>Pentapetalae</taxon>
        <taxon>asterids</taxon>
        <taxon>lamiids</taxon>
        <taxon>Lamiales</taxon>
        <taxon>Phrymaceae</taxon>
        <taxon>Erythranthe</taxon>
    </lineage>
</organism>
<dbReference type="SUPFAM" id="SSF57850">
    <property type="entry name" value="RING/U-box"/>
    <property type="match status" value="1"/>
</dbReference>
<dbReference type="GO" id="GO:0008270">
    <property type="term" value="F:zinc ion binding"/>
    <property type="evidence" value="ECO:0007669"/>
    <property type="project" value="UniProtKB-KW"/>
</dbReference>
<accession>A0A022QT21</accession>
<keyword evidence="1" id="KW-0862">Zinc</keyword>